<gene>
    <name evidence="3" type="ORF">ABZ508_10540</name>
</gene>
<proteinExistence type="predicted"/>
<keyword evidence="4" id="KW-1185">Reference proteome</keyword>
<dbReference type="InterPro" id="IPR047629">
    <property type="entry name" value="IS1182_transpos"/>
</dbReference>
<organism evidence="3 4">
    <name type="scientific">Streptomyces lavendulocolor</name>
    <dbReference type="NCBI Taxonomy" id="67316"/>
    <lineage>
        <taxon>Bacteria</taxon>
        <taxon>Bacillati</taxon>
        <taxon>Actinomycetota</taxon>
        <taxon>Actinomycetes</taxon>
        <taxon>Kitasatosporales</taxon>
        <taxon>Streptomycetaceae</taxon>
        <taxon>Streptomyces</taxon>
    </lineage>
</organism>
<dbReference type="Pfam" id="PF13751">
    <property type="entry name" value="DDE_Tnp_1_6"/>
    <property type="match status" value="1"/>
</dbReference>
<name>A0ABV2W2N4_9ACTN</name>
<evidence type="ECO:0000259" key="1">
    <source>
        <dbReference type="Pfam" id="PF05598"/>
    </source>
</evidence>
<dbReference type="Proteomes" id="UP001550378">
    <property type="component" value="Unassembled WGS sequence"/>
</dbReference>
<dbReference type="InterPro" id="IPR025668">
    <property type="entry name" value="Tnp_DDE_dom"/>
</dbReference>
<accession>A0ABV2W2N4</accession>
<feature type="domain" description="Transposase InsH N-terminal" evidence="1">
    <location>
        <begin position="29"/>
        <end position="119"/>
    </location>
</feature>
<sequence length="554" mass="61277">MSRGGVVSLRGVELAEIPEETARVVRAVFPKGCLAMRMRDVLGPVFEDVQFEALFPARGRPAVSPARLALVSVLQFAEGLTDRQAAHAVRSRLDWKYALSLELTDTGFDFSVLSEFRARLADDDAGRSVFDAVLAAAGRAGLVKAGKRQRTDATHVLAVTRDLNRLEFVVETLRAALNQIAEVAGDWLVTLATPEWFDRYSARPEDRRFPSRWAARVEHGDQCGADGMTLLEAVWSGAAPPGLRCLPAVEILRQTWVQQFQHVDGVTRWREVKNLPPGLIRLRTPHEPDARTGSKRDVDWSGYKVHLSETCEPDAPHLITHIHTTPAPVADVVVLGDIHAALDERGLLPDEHLVDAGYVDAGQIHHALRDHSVELVGPVQATTVKGQASGNVFDNTRFTVDWDQQRAVCPGGHTSVQWREARSQEGTAVTRVRFAARHCGPCELRTSCTTARTGRNLTLRTQAEHDILRKARVEQDTDHWRRRYAHRAGVEGTISQGVQAFGLRRSRYRGLAKTRLQHHLTGAAINLARLDAYLTGRPLARTRVSPFAALRPAG</sequence>
<dbReference type="EMBL" id="JBEXZR010000006">
    <property type="protein sequence ID" value="MEU0707795.1"/>
    <property type="molecule type" value="Genomic_DNA"/>
</dbReference>
<dbReference type="NCBIfam" id="NF033551">
    <property type="entry name" value="transpos_IS1182"/>
    <property type="match status" value="1"/>
</dbReference>
<dbReference type="InterPro" id="IPR008490">
    <property type="entry name" value="Transposase_InsH_N"/>
</dbReference>
<feature type="domain" description="Transposase DDE" evidence="2">
    <location>
        <begin position="408"/>
        <end position="530"/>
    </location>
</feature>
<evidence type="ECO:0000313" key="4">
    <source>
        <dbReference type="Proteomes" id="UP001550378"/>
    </source>
</evidence>
<evidence type="ECO:0000313" key="3">
    <source>
        <dbReference type="EMBL" id="MEU0707795.1"/>
    </source>
</evidence>
<dbReference type="PANTHER" id="PTHR35604:SF2">
    <property type="entry name" value="TRANSPOSASE INSH FOR INSERTION SEQUENCE ELEMENT IS5A-RELATED"/>
    <property type="match status" value="1"/>
</dbReference>
<dbReference type="Pfam" id="PF05598">
    <property type="entry name" value="DUF772"/>
    <property type="match status" value="1"/>
</dbReference>
<dbReference type="PANTHER" id="PTHR35604">
    <property type="entry name" value="TRANSPOSASE INSH FOR INSERTION SEQUENCE ELEMENT IS5A-RELATED"/>
    <property type="match status" value="1"/>
</dbReference>
<protein>
    <submittedName>
        <fullName evidence="3">IS1182 family transposase</fullName>
    </submittedName>
</protein>
<comment type="caution">
    <text evidence="3">The sequence shown here is derived from an EMBL/GenBank/DDBJ whole genome shotgun (WGS) entry which is preliminary data.</text>
</comment>
<reference evidence="3 4" key="1">
    <citation type="submission" date="2024-06" db="EMBL/GenBank/DDBJ databases">
        <title>The Natural Products Discovery Center: Release of the First 8490 Sequenced Strains for Exploring Actinobacteria Biosynthetic Diversity.</title>
        <authorList>
            <person name="Kalkreuter E."/>
            <person name="Kautsar S.A."/>
            <person name="Yang D."/>
            <person name="Bader C.D."/>
            <person name="Teijaro C.N."/>
            <person name="Fluegel L."/>
            <person name="Davis C.M."/>
            <person name="Simpson J.R."/>
            <person name="Lauterbach L."/>
            <person name="Steele A.D."/>
            <person name="Gui C."/>
            <person name="Meng S."/>
            <person name="Li G."/>
            <person name="Viehrig K."/>
            <person name="Ye F."/>
            <person name="Su P."/>
            <person name="Kiefer A.F."/>
            <person name="Nichols A."/>
            <person name="Cepeda A.J."/>
            <person name="Yan W."/>
            <person name="Fan B."/>
            <person name="Jiang Y."/>
            <person name="Adhikari A."/>
            <person name="Zheng C.-J."/>
            <person name="Schuster L."/>
            <person name="Cowan T.M."/>
            <person name="Smanski M.J."/>
            <person name="Chevrette M.G."/>
            <person name="De Carvalho L.P.S."/>
            <person name="Shen B."/>
        </authorList>
    </citation>
    <scope>NUCLEOTIDE SEQUENCE [LARGE SCALE GENOMIC DNA]</scope>
    <source>
        <strain evidence="3 4">NPDC006337</strain>
    </source>
</reference>
<evidence type="ECO:0000259" key="2">
    <source>
        <dbReference type="Pfam" id="PF13751"/>
    </source>
</evidence>